<reference evidence="6 7" key="1">
    <citation type="submission" date="2017-08" db="EMBL/GenBank/DDBJ databases">
        <title>Infants hospitalized years apart are colonized by the same room-sourced microbial strains.</title>
        <authorList>
            <person name="Brooks B."/>
            <person name="Olm M.R."/>
            <person name="Firek B.A."/>
            <person name="Baker R."/>
            <person name="Thomas B.C."/>
            <person name="Morowitz M.J."/>
            <person name="Banfield J.F."/>
        </authorList>
    </citation>
    <scope>NUCLEOTIDE SEQUENCE [LARGE SCALE GENOMIC DNA]</scope>
    <source>
        <strain evidence="6">S2_005_002_R2_33</strain>
    </source>
</reference>
<dbReference type="GO" id="GO:0034432">
    <property type="term" value="F:bis(5'-adenosyl)-pentaphosphatase activity"/>
    <property type="evidence" value="ECO:0007669"/>
    <property type="project" value="TreeGrafter"/>
</dbReference>
<dbReference type="PRINTS" id="PR00502">
    <property type="entry name" value="NUDIXFAMILY"/>
</dbReference>
<dbReference type="CDD" id="cd03671">
    <property type="entry name" value="NUDIX_Ap4A_hydrolase_plant_like"/>
    <property type="match status" value="1"/>
</dbReference>
<dbReference type="PANTHER" id="PTHR11839">
    <property type="entry name" value="UDP/ADP-SUGAR PYROPHOSPHATASE"/>
    <property type="match status" value="1"/>
</dbReference>
<protein>
    <recommendedName>
        <fullName evidence="4">RNA pyrophosphohydrolase</fullName>
        <ecNumber evidence="4">3.6.1.-</ecNumber>
    </recommendedName>
    <alternativeName>
        <fullName evidence="4">(Di)nucleoside polyphosphate hydrolase</fullName>
    </alternativeName>
</protein>
<dbReference type="SUPFAM" id="SSF55811">
    <property type="entry name" value="Nudix"/>
    <property type="match status" value="1"/>
</dbReference>
<dbReference type="GO" id="GO:0019693">
    <property type="term" value="P:ribose phosphate metabolic process"/>
    <property type="evidence" value="ECO:0007669"/>
    <property type="project" value="TreeGrafter"/>
</dbReference>
<comment type="cofactor">
    <cofactor evidence="1">
        <name>Mn(2+)</name>
        <dbReference type="ChEBI" id="CHEBI:29035"/>
    </cofactor>
</comment>
<name>A0A2W5NTY1_9SPHN</name>
<comment type="cofactor">
    <cofactor evidence="2">
        <name>Mg(2+)</name>
        <dbReference type="ChEBI" id="CHEBI:18420"/>
    </cofactor>
</comment>
<dbReference type="EC" id="3.6.1.-" evidence="4"/>
<sequence length="160" mass="18631">MKDFASLPYRPCVGVMLVNSDGKVFVGKRIDTKEGDWWQMPQGGVDDGEDLKAAALRELWEETGATERNVTLLTQTREELLYDLPDELIGKLWKGKYRGQRQTWFLARFDGKDADIDLEAHKPAEFCEWKWIEPELLPELIVPFKKRVYRAVLEEFRALI</sequence>
<dbReference type="InterPro" id="IPR022927">
    <property type="entry name" value="RppH"/>
</dbReference>
<dbReference type="PROSITE" id="PS51462">
    <property type="entry name" value="NUDIX"/>
    <property type="match status" value="1"/>
</dbReference>
<dbReference type="GO" id="GO:0006753">
    <property type="term" value="P:nucleoside phosphate metabolic process"/>
    <property type="evidence" value="ECO:0007669"/>
    <property type="project" value="TreeGrafter"/>
</dbReference>
<keyword evidence="3 4" id="KW-0378">Hydrolase</keyword>
<dbReference type="Gene3D" id="3.90.79.10">
    <property type="entry name" value="Nucleoside Triphosphate Pyrophosphohydrolase"/>
    <property type="match status" value="1"/>
</dbReference>
<dbReference type="InterPro" id="IPR020476">
    <property type="entry name" value="Nudix_hydrolase"/>
</dbReference>
<evidence type="ECO:0000256" key="1">
    <source>
        <dbReference type="ARBA" id="ARBA00001936"/>
    </source>
</evidence>
<accession>A0A2W5NTY1</accession>
<dbReference type="Proteomes" id="UP000249082">
    <property type="component" value="Unassembled WGS sequence"/>
</dbReference>
<dbReference type="InterPro" id="IPR000086">
    <property type="entry name" value="NUDIX_hydrolase_dom"/>
</dbReference>
<evidence type="ECO:0000259" key="5">
    <source>
        <dbReference type="PROSITE" id="PS51462"/>
    </source>
</evidence>
<gene>
    <name evidence="4" type="primary">rppH</name>
    <name evidence="4" type="synonym">nudH</name>
    <name evidence="6" type="ORF">DI555_01895</name>
</gene>
<dbReference type="PROSITE" id="PS00893">
    <property type="entry name" value="NUDIX_BOX"/>
    <property type="match status" value="1"/>
</dbReference>
<dbReference type="AlphaFoldDB" id="A0A2W5NTY1"/>
<dbReference type="HAMAP" id="MF_00298">
    <property type="entry name" value="Nudix_RppH"/>
    <property type="match status" value="1"/>
</dbReference>
<dbReference type="NCBIfam" id="NF001938">
    <property type="entry name" value="PRK00714.1-5"/>
    <property type="match status" value="1"/>
</dbReference>
<evidence type="ECO:0000256" key="3">
    <source>
        <dbReference type="ARBA" id="ARBA00022801"/>
    </source>
</evidence>
<organism evidence="6 7">
    <name type="scientific">Novosphingobium pentaromativorans</name>
    <dbReference type="NCBI Taxonomy" id="205844"/>
    <lineage>
        <taxon>Bacteria</taxon>
        <taxon>Pseudomonadati</taxon>
        <taxon>Pseudomonadota</taxon>
        <taxon>Alphaproteobacteria</taxon>
        <taxon>Sphingomonadales</taxon>
        <taxon>Sphingomonadaceae</taxon>
        <taxon>Novosphingobium</taxon>
    </lineage>
</organism>
<comment type="cofactor">
    <cofactor evidence="4">
        <name>a divalent metal cation</name>
        <dbReference type="ChEBI" id="CHEBI:60240"/>
    </cofactor>
</comment>
<feature type="domain" description="Nudix hydrolase" evidence="5">
    <location>
        <begin position="8"/>
        <end position="154"/>
    </location>
</feature>
<dbReference type="InterPro" id="IPR015797">
    <property type="entry name" value="NUDIX_hydrolase-like_dom_sf"/>
</dbReference>
<dbReference type="GO" id="GO:0008893">
    <property type="term" value="F:guanosine-3',5'-bis(diphosphate) 3'-diphosphatase activity"/>
    <property type="evidence" value="ECO:0007669"/>
    <property type="project" value="TreeGrafter"/>
</dbReference>
<proteinExistence type="inferred from homology"/>
<comment type="function">
    <text evidence="4">Accelerates the degradation of transcripts by removing pyrophosphate from the 5'-end of triphosphorylated RNA, leading to a more labile monophosphorylated state that can stimulate subsequent ribonuclease cleavage.</text>
</comment>
<evidence type="ECO:0000313" key="7">
    <source>
        <dbReference type="Proteomes" id="UP000249082"/>
    </source>
</evidence>
<dbReference type="PANTHER" id="PTHR11839:SF22">
    <property type="entry name" value="NUDIX HYDROLASE 26, CHLOROPLASTIC"/>
    <property type="match status" value="1"/>
</dbReference>
<evidence type="ECO:0000313" key="6">
    <source>
        <dbReference type="EMBL" id="PZQ56906.1"/>
    </source>
</evidence>
<comment type="similarity">
    <text evidence="4">Belongs to the Nudix hydrolase family. RppH subfamily.</text>
</comment>
<evidence type="ECO:0000256" key="4">
    <source>
        <dbReference type="HAMAP-Rule" id="MF_00298"/>
    </source>
</evidence>
<evidence type="ECO:0000256" key="2">
    <source>
        <dbReference type="ARBA" id="ARBA00001946"/>
    </source>
</evidence>
<comment type="caution">
    <text evidence="6">The sequence shown here is derived from an EMBL/GenBank/DDBJ whole genome shotgun (WGS) entry which is preliminary data.</text>
</comment>
<feature type="short sequence motif" description="Nudix box" evidence="4">
    <location>
        <begin position="43"/>
        <end position="64"/>
    </location>
</feature>
<dbReference type="EMBL" id="QFPX01000002">
    <property type="protein sequence ID" value="PZQ56906.1"/>
    <property type="molecule type" value="Genomic_DNA"/>
</dbReference>
<dbReference type="Pfam" id="PF00293">
    <property type="entry name" value="NUDIX"/>
    <property type="match status" value="1"/>
</dbReference>
<dbReference type="InterPro" id="IPR020084">
    <property type="entry name" value="NUDIX_hydrolase_CS"/>
</dbReference>